<feature type="domain" description="C2 Aida-type" evidence="3">
    <location>
        <begin position="123"/>
        <end position="271"/>
    </location>
</feature>
<dbReference type="EMBL" id="JNBS01005289">
    <property type="protein sequence ID" value="OQR80449.1"/>
    <property type="molecule type" value="Genomic_DNA"/>
</dbReference>
<sequence length="271" mass="31078">MSEADVKRHRQWTKQLNRAVEADGWGQVLEAVEAYEQTSMLILQDLPHADISPEQQDLIEKVVVTINLRATCLGSLDGHGSRPTKDEMEDIAQVLESVLQRTPRVFPLDLAELDPPPATEKTSKAATGDTRDQRLSILIDKIGLKDAERYVDPQIIVSCYCDEGGFIEPKQEVPISTMLDPPYIGFNHTITLETTMPTLHSRNCVIFFEFVHYKKEKRKKSVRCWTMLELDEIQPRQLILELYAKPCDVHRKQIRLLTEKPLYLHLTLTFV</sequence>
<dbReference type="Gene3D" id="2.60.40.150">
    <property type="entry name" value="C2 domain"/>
    <property type="match status" value="1"/>
</dbReference>
<dbReference type="AlphaFoldDB" id="A0A1V9Y409"/>
<dbReference type="PANTHER" id="PTHR28654">
    <property type="entry name" value="AXIN INTERACTOR, DORSALIZATION-ASSOCIATED PROTEIN"/>
    <property type="match status" value="1"/>
</dbReference>
<accession>A0A1V9Y409</accession>
<comment type="caution">
    <text evidence="4">The sequence shown here is derived from an EMBL/GenBank/DDBJ whole genome shotgun (WGS) entry which is preliminary data.</text>
</comment>
<evidence type="ECO:0000313" key="5">
    <source>
        <dbReference type="Proteomes" id="UP000243217"/>
    </source>
</evidence>
<dbReference type="GO" id="GO:0035091">
    <property type="term" value="F:phosphatidylinositol binding"/>
    <property type="evidence" value="ECO:0007669"/>
    <property type="project" value="TreeGrafter"/>
</dbReference>
<dbReference type="SUPFAM" id="SSF109779">
    <property type="entry name" value="Domain from hypothetical 2610208m17rik protein"/>
    <property type="match status" value="1"/>
</dbReference>
<evidence type="ECO:0000256" key="2">
    <source>
        <dbReference type="ARBA" id="ARBA00022473"/>
    </source>
</evidence>
<evidence type="ECO:0000259" key="3">
    <source>
        <dbReference type="PROSITE" id="PS51911"/>
    </source>
</evidence>
<keyword evidence="5" id="KW-1185">Reference proteome</keyword>
<proteinExistence type="inferred from homology"/>
<evidence type="ECO:0000256" key="1">
    <source>
        <dbReference type="ARBA" id="ARBA00007205"/>
    </source>
</evidence>
<dbReference type="Proteomes" id="UP000243217">
    <property type="component" value="Unassembled WGS sequence"/>
</dbReference>
<dbReference type="Gene3D" id="1.20.120.360">
    <property type="entry name" value="Axin interactor, dorsalization-associated protein, N-terminal domain"/>
    <property type="match status" value="1"/>
</dbReference>
<gene>
    <name evidence="4" type="ORF">THRCLA_23485</name>
</gene>
<dbReference type="InterPro" id="IPR035892">
    <property type="entry name" value="C2_domain_sf"/>
</dbReference>
<dbReference type="OrthoDB" id="428576at2759"/>
<dbReference type="PROSITE" id="PS51911">
    <property type="entry name" value="C2_AIDA"/>
    <property type="match status" value="1"/>
</dbReference>
<dbReference type="InterPro" id="IPR023421">
    <property type="entry name" value="AIDA_N"/>
</dbReference>
<keyword evidence="2" id="KW-0217">Developmental protein</keyword>
<dbReference type="PANTHER" id="PTHR28654:SF1">
    <property type="entry name" value="AXIN INTERACTOR, DORSALIZATION-ASSOCIATED PROTEIN"/>
    <property type="match status" value="1"/>
</dbReference>
<reference evidence="4 5" key="1">
    <citation type="journal article" date="2014" name="Genome Biol. Evol.">
        <title>The secreted proteins of Achlya hypogyna and Thraustotheca clavata identify the ancestral oomycete secretome and reveal gene acquisitions by horizontal gene transfer.</title>
        <authorList>
            <person name="Misner I."/>
            <person name="Blouin N."/>
            <person name="Leonard G."/>
            <person name="Richards T.A."/>
            <person name="Lane C.E."/>
        </authorList>
    </citation>
    <scope>NUCLEOTIDE SEQUENCE [LARGE SCALE GENOMIC DNA]</scope>
    <source>
        <strain evidence="4 5">ATCC 34112</strain>
    </source>
</reference>
<dbReference type="Pfam" id="PF14186">
    <property type="entry name" value="Aida_C2"/>
    <property type="match status" value="1"/>
</dbReference>
<organism evidence="4 5">
    <name type="scientific">Thraustotheca clavata</name>
    <dbReference type="NCBI Taxonomy" id="74557"/>
    <lineage>
        <taxon>Eukaryota</taxon>
        <taxon>Sar</taxon>
        <taxon>Stramenopiles</taxon>
        <taxon>Oomycota</taxon>
        <taxon>Saprolegniomycetes</taxon>
        <taxon>Saprolegniales</taxon>
        <taxon>Achlyaceae</taxon>
        <taxon>Thraustotheca</taxon>
    </lineage>
</organism>
<dbReference type="Pfam" id="PF08910">
    <property type="entry name" value="Aida_N"/>
    <property type="match status" value="1"/>
</dbReference>
<evidence type="ECO:0000313" key="4">
    <source>
        <dbReference type="EMBL" id="OQR80449.1"/>
    </source>
</evidence>
<comment type="similarity">
    <text evidence="1">Belongs to the AIDA family.</text>
</comment>
<dbReference type="InterPro" id="IPR025939">
    <property type="entry name" value="Aida_C"/>
</dbReference>
<dbReference type="InterPro" id="IPR036818">
    <property type="entry name" value="AIDA_N_sf"/>
</dbReference>
<protein>
    <submittedName>
        <fullName evidence="4">Axin interactor</fullName>
    </submittedName>
</protein>
<name>A0A1V9Y409_9STRA</name>
<dbReference type="GO" id="GO:0016020">
    <property type="term" value="C:membrane"/>
    <property type="evidence" value="ECO:0007669"/>
    <property type="project" value="TreeGrafter"/>
</dbReference>